<dbReference type="EC" id="3.6.4.13" evidence="5"/>
<name>E1SUG7_FERBD</name>
<dbReference type="PANTHER" id="PTHR47959">
    <property type="entry name" value="ATP-DEPENDENT RNA HELICASE RHLE-RELATED"/>
    <property type="match status" value="1"/>
</dbReference>
<comment type="subunit">
    <text evidence="5">Interacts with the 50S ribosomal subunit.</text>
</comment>
<dbReference type="HOGENOM" id="CLU_003041_1_3_6"/>
<dbReference type="GO" id="GO:0005524">
    <property type="term" value="F:ATP binding"/>
    <property type="evidence" value="ECO:0007669"/>
    <property type="project" value="UniProtKB-UniRule"/>
</dbReference>
<gene>
    <name evidence="5" type="primary">srmB</name>
    <name evidence="11" type="ordered locus">Fbal_3074</name>
</gene>
<dbReference type="GeneID" id="67183296"/>
<dbReference type="Pfam" id="PF00270">
    <property type="entry name" value="DEAD"/>
    <property type="match status" value="1"/>
</dbReference>
<dbReference type="KEGG" id="fbl:Fbal_3074"/>
<protein>
    <recommendedName>
        <fullName evidence="5">ATP-dependent RNA helicase SrmB</fullName>
        <ecNumber evidence="5">3.6.4.13</ecNumber>
    </recommendedName>
</protein>
<comment type="function">
    <text evidence="5">DEAD-box RNA helicase involved in the assembly of the 50S ribosomal subunit at low temperature. Exhibits RNA-stimulated ATP hydrolysis and RNA unwinding activity.</text>
</comment>
<feature type="domain" description="Helicase C-terminal" evidence="9">
    <location>
        <begin position="235"/>
        <end position="384"/>
    </location>
</feature>
<dbReference type="STRING" id="550540.Fbal_3074"/>
<evidence type="ECO:0000259" key="8">
    <source>
        <dbReference type="PROSITE" id="PS51192"/>
    </source>
</evidence>
<comment type="subcellular location">
    <subcellularLocation>
        <location evidence="5">Cytoplasm</location>
    </subcellularLocation>
</comment>
<feature type="domain" description="Helicase ATP-binding" evidence="8">
    <location>
        <begin position="32"/>
        <end position="206"/>
    </location>
</feature>
<evidence type="ECO:0000256" key="4">
    <source>
        <dbReference type="ARBA" id="ARBA00022840"/>
    </source>
</evidence>
<evidence type="ECO:0000259" key="10">
    <source>
        <dbReference type="PROSITE" id="PS51195"/>
    </source>
</evidence>
<keyword evidence="12" id="KW-1185">Reference proteome</keyword>
<dbReference type="InterPro" id="IPR027417">
    <property type="entry name" value="P-loop_NTPase"/>
</dbReference>
<keyword evidence="5" id="KW-0690">Ribosome biogenesis</keyword>
<feature type="compositionally biased region" description="Basic residues" evidence="7">
    <location>
        <begin position="387"/>
        <end position="409"/>
    </location>
</feature>
<dbReference type="Pfam" id="PF00271">
    <property type="entry name" value="Helicase_C"/>
    <property type="match status" value="1"/>
</dbReference>
<keyword evidence="4 5" id="KW-0067">ATP-binding</keyword>
<dbReference type="AlphaFoldDB" id="E1SUG7"/>
<dbReference type="NCBIfam" id="NF008394">
    <property type="entry name" value="PRK11192.1"/>
    <property type="match status" value="1"/>
</dbReference>
<evidence type="ECO:0000256" key="5">
    <source>
        <dbReference type="HAMAP-Rule" id="MF_00967"/>
    </source>
</evidence>
<dbReference type="GO" id="GO:0003676">
    <property type="term" value="F:nucleic acid binding"/>
    <property type="evidence" value="ECO:0007669"/>
    <property type="project" value="InterPro"/>
</dbReference>
<dbReference type="SMART" id="SM00487">
    <property type="entry name" value="DEXDc"/>
    <property type="match status" value="1"/>
</dbReference>
<feature type="domain" description="DEAD-box RNA helicase Q" evidence="10">
    <location>
        <begin position="1"/>
        <end position="29"/>
    </location>
</feature>
<evidence type="ECO:0000313" key="12">
    <source>
        <dbReference type="Proteomes" id="UP000006683"/>
    </source>
</evidence>
<dbReference type="SUPFAM" id="SSF52540">
    <property type="entry name" value="P-loop containing nucleoside triphosphate hydrolases"/>
    <property type="match status" value="1"/>
</dbReference>
<comment type="similarity">
    <text evidence="5">Belongs to the DEAD box helicase family. SrmB subfamily.</text>
</comment>
<feature type="region of interest" description="Disordered" evidence="7">
    <location>
        <begin position="379"/>
        <end position="444"/>
    </location>
</feature>
<proteinExistence type="inferred from homology"/>
<dbReference type="InterPro" id="IPR014001">
    <property type="entry name" value="Helicase_ATP-bd"/>
</dbReference>
<dbReference type="EMBL" id="CP002209">
    <property type="protein sequence ID" value="ADN77274.1"/>
    <property type="molecule type" value="Genomic_DNA"/>
</dbReference>
<evidence type="ECO:0000259" key="9">
    <source>
        <dbReference type="PROSITE" id="PS51194"/>
    </source>
</evidence>
<dbReference type="Proteomes" id="UP000006683">
    <property type="component" value="Chromosome"/>
</dbReference>
<dbReference type="PROSITE" id="PS51192">
    <property type="entry name" value="HELICASE_ATP_BIND_1"/>
    <property type="match status" value="1"/>
</dbReference>
<dbReference type="InterPro" id="IPR044742">
    <property type="entry name" value="DEAD/DEAH_RhlB"/>
</dbReference>
<evidence type="ECO:0000256" key="3">
    <source>
        <dbReference type="ARBA" id="ARBA00022806"/>
    </source>
</evidence>
<dbReference type="GO" id="GO:0005829">
    <property type="term" value="C:cytosol"/>
    <property type="evidence" value="ECO:0007669"/>
    <property type="project" value="TreeGrafter"/>
</dbReference>
<dbReference type="RefSeq" id="WP_013346580.1">
    <property type="nucleotide sequence ID" value="NC_014541.1"/>
</dbReference>
<dbReference type="GO" id="GO:0016887">
    <property type="term" value="F:ATP hydrolysis activity"/>
    <property type="evidence" value="ECO:0007669"/>
    <property type="project" value="RHEA"/>
</dbReference>
<dbReference type="HAMAP" id="MF_00967">
    <property type="entry name" value="DEAD_helicase_SrmB"/>
    <property type="match status" value="1"/>
</dbReference>
<dbReference type="SMART" id="SM00490">
    <property type="entry name" value="HELICc"/>
    <property type="match status" value="1"/>
</dbReference>
<keyword evidence="2 5" id="KW-0378">Hydrolase</keyword>
<accession>E1SUG7</accession>
<evidence type="ECO:0000256" key="7">
    <source>
        <dbReference type="SAM" id="MobiDB-lite"/>
    </source>
</evidence>
<dbReference type="PROSITE" id="PS51194">
    <property type="entry name" value="HELICASE_CTER"/>
    <property type="match status" value="1"/>
</dbReference>
<keyword evidence="5" id="KW-0963">Cytoplasm</keyword>
<dbReference type="CDD" id="cd00268">
    <property type="entry name" value="DEADc"/>
    <property type="match status" value="1"/>
</dbReference>
<dbReference type="Gene3D" id="3.40.50.300">
    <property type="entry name" value="P-loop containing nucleotide triphosphate hydrolases"/>
    <property type="match status" value="2"/>
</dbReference>
<dbReference type="InterPro" id="IPR000629">
    <property type="entry name" value="RNA-helicase_DEAD-box_CS"/>
</dbReference>
<dbReference type="InterPro" id="IPR011545">
    <property type="entry name" value="DEAD/DEAH_box_helicase_dom"/>
</dbReference>
<keyword evidence="1 5" id="KW-0547">Nucleotide-binding</keyword>
<evidence type="ECO:0000256" key="2">
    <source>
        <dbReference type="ARBA" id="ARBA00022801"/>
    </source>
</evidence>
<dbReference type="InterPro" id="IPR001650">
    <property type="entry name" value="Helicase_C-like"/>
</dbReference>
<dbReference type="InterPro" id="IPR014014">
    <property type="entry name" value="RNA_helicase_DEAD_Q_motif"/>
</dbReference>
<evidence type="ECO:0000256" key="6">
    <source>
        <dbReference type="PROSITE-ProRule" id="PRU00552"/>
    </source>
</evidence>
<dbReference type="InterPro" id="IPR028621">
    <property type="entry name" value="DEAD_helicase_SrmB"/>
</dbReference>
<dbReference type="GO" id="GO:0003724">
    <property type="term" value="F:RNA helicase activity"/>
    <property type="evidence" value="ECO:0007669"/>
    <property type="project" value="UniProtKB-UniRule"/>
</dbReference>
<evidence type="ECO:0000313" key="11">
    <source>
        <dbReference type="EMBL" id="ADN77274.1"/>
    </source>
</evidence>
<dbReference type="eggNOG" id="COG0513">
    <property type="taxonomic scope" value="Bacteria"/>
</dbReference>
<dbReference type="CDD" id="cd18787">
    <property type="entry name" value="SF2_C_DEAD"/>
    <property type="match status" value="1"/>
</dbReference>
<dbReference type="PANTHER" id="PTHR47959:SF3">
    <property type="entry name" value="ATP-DEPENDENT RNA HELICASE SRMB"/>
    <property type="match status" value="1"/>
</dbReference>
<feature type="compositionally biased region" description="Basic residues" evidence="7">
    <location>
        <begin position="421"/>
        <end position="434"/>
    </location>
</feature>
<dbReference type="InterPro" id="IPR050079">
    <property type="entry name" value="DEAD_box_RNA_helicase"/>
</dbReference>
<organism evidence="11 12">
    <name type="scientific">Ferrimonas balearica (strain DSM 9799 / CCM 4581 / KCTC 23876 / PAT)</name>
    <dbReference type="NCBI Taxonomy" id="550540"/>
    <lineage>
        <taxon>Bacteria</taxon>
        <taxon>Pseudomonadati</taxon>
        <taxon>Pseudomonadota</taxon>
        <taxon>Gammaproteobacteria</taxon>
        <taxon>Alteromonadales</taxon>
        <taxon>Ferrimonadaceae</taxon>
        <taxon>Ferrimonas</taxon>
    </lineage>
</organism>
<reference evidence="11 12" key="1">
    <citation type="journal article" date="2010" name="Stand. Genomic Sci.">
        <title>Complete genome sequence of Ferrimonas balearica type strain (PAT).</title>
        <authorList>
            <person name="Nolan M."/>
            <person name="Sikorski J."/>
            <person name="Davenport K."/>
            <person name="Lucas S."/>
            <person name="Glavina Del Rio T."/>
            <person name="Tice H."/>
            <person name="Cheng J."/>
            <person name="Goodwin L."/>
            <person name="Pitluck S."/>
            <person name="Liolios K."/>
            <person name="Ivanova N."/>
            <person name="Mavromatis K."/>
            <person name="Ovchinnikova G."/>
            <person name="Pati A."/>
            <person name="Chen A."/>
            <person name="Palaniappan K."/>
            <person name="Land M."/>
            <person name="Hauser L."/>
            <person name="Chang Y."/>
            <person name="Jeffries C."/>
            <person name="Tapia R."/>
            <person name="Brettin T."/>
            <person name="Detter J."/>
            <person name="Han C."/>
            <person name="Yasawong M."/>
            <person name="Rohde M."/>
            <person name="Tindall B."/>
            <person name="Goker M."/>
            <person name="Woyke T."/>
            <person name="Bristow J."/>
            <person name="Eisen J."/>
            <person name="Markowitz V."/>
            <person name="Hugenholtz P."/>
            <person name="Kyrpides N."/>
            <person name="Klenk H."/>
            <person name="Lapidus A."/>
        </authorList>
    </citation>
    <scope>NUCLEOTIDE SEQUENCE [LARGE SCALE GENOMIC DNA]</scope>
    <source>
        <strain evidence="12">DSM 9799 / CCM 4581 / KCTC 23876 / PAT</strain>
    </source>
</reference>
<dbReference type="PROSITE" id="PS00039">
    <property type="entry name" value="DEAD_ATP_HELICASE"/>
    <property type="match status" value="1"/>
</dbReference>
<sequence>MSFADFDLDPRLEKALAKSGYTKPTTIQRAVLEAALEERDILASAPTGTGKTAAYLLPALQHLLDFPRREAGHARVLVLTPTRELAQQVEAYGRKLLAGTQLSIGAIVGGKDYQHDADLLKQNMDILVATPGRLIMYLEDEKFDPRQVEIMVIDEADRMLDMGFMPVVDRIAAETRWRKQTMLFSATLEGAGLDNFVRELLNDPVHCDAKPPRSERKKITQYYYRADDMDHKFKLLKRLLADPECTRAMIFTKTRDRATELHAKLFAAKIRTAVLQGAMVQGKRDDALERFREGRVQVLVATDVAARGIDIANVTHVINFDLPRTSEVYLHRIGRTARAGAKGMALNLVEAHDMPMLDRIQRYIDEPIKVRVIESLRPRSKAPSFSKPKKKTDAKGKKKSATKGKKKASGKSADKPEEKKQRHRDRKNIGKRRAPAANKAGDNE</sequence>
<keyword evidence="3 5" id="KW-0347">Helicase</keyword>
<evidence type="ECO:0000256" key="1">
    <source>
        <dbReference type="ARBA" id="ARBA00022741"/>
    </source>
</evidence>
<dbReference type="OrthoDB" id="9805696at2"/>
<dbReference type="PROSITE" id="PS51195">
    <property type="entry name" value="Q_MOTIF"/>
    <property type="match status" value="1"/>
</dbReference>
<dbReference type="GO" id="GO:0000027">
    <property type="term" value="P:ribosomal large subunit assembly"/>
    <property type="evidence" value="ECO:0007669"/>
    <property type="project" value="UniProtKB-UniRule"/>
</dbReference>
<comment type="catalytic activity">
    <reaction evidence="5">
        <text>ATP + H2O = ADP + phosphate + H(+)</text>
        <dbReference type="Rhea" id="RHEA:13065"/>
        <dbReference type="ChEBI" id="CHEBI:15377"/>
        <dbReference type="ChEBI" id="CHEBI:15378"/>
        <dbReference type="ChEBI" id="CHEBI:30616"/>
        <dbReference type="ChEBI" id="CHEBI:43474"/>
        <dbReference type="ChEBI" id="CHEBI:456216"/>
        <dbReference type="EC" id="3.6.4.13"/>
    </reaction>
</comment>
<feature type="short sequence motif" description="Q motif" evidence="6">
    <location>
        <begin position="1"/>
        <end position="29"/>
    </location>
</feature>